<sequence length="74" mass="7923">MFATHAKPRAMSLPALEAPQPSRDSRPSPVRRLSGCVEITGLGEGGLSLARLDRGKYLAVVTILLFATLLHTLP</sequence>
<evidence type="ECO:0000313" key="3">
    <source>
        <dbReference type="Proteomes" id="UP000245390"/>
    </source>
</evidence>
<gene>
    <name evidence="2" type="ORF">C8D95_11712</name>
</gene>
<name>A0A316FSV6_9RHOB</name>
<evidence type="ECO:0000313" key="2">
    <source>
        <dbReference type="EMBL" id="PWK51669.1"/>
    </source>
</evidence>
<dbReference type="AlphaFoldDB" id="A0A316FSV6"/>
<dbReference type="Proteomes" id="UP000245390">
    <property type="component" value="Unassembled WGS sequence"/>
</dbReference>
<comment type="caution">
    <text evidence="2">The sequence shown here is derived from an EMBL/GenBank/DDBJ whole genome shotgun (WGS) entry which is preliminary data.</text>
</comment>
<evidence type="ECO:0000256" key="1">
    <source>
        <dbReference type="SAM" id="MobiDB-lite"/>
    </source>
</evidence>
<feature type="region of interest" description="Disordered" evidence="1">
    <location>
        <begin position="1"/>
        <end position="31"/>
    </location>
</feature>
<protein>
    <submittedName>
        <fullName evidence="2">Uncharacterized protein</fullName>
    </submittedName>
</protein>
<dbReference type="EMBL" id="QGGV01000017">
    <property type="protein sequence ID" value="PWK51669.1"/>
    <property type="molecule type" value="Genomic_DNA"/>
</dbReference>
<accession>A0A316FSV6</accession>
<keyword evidence="3" id="KW-1185">Reference proteome</keyword>
<feature type="compositionally biased region" description="Low complexity" evidence="1">
    <location>
        <begin position="19"/>
        <end position="31"/>
    </location>
</feature>
<reference evidence="2 3" key="1">
    <citation type="submission" date="2018-05" db="EMBL/GenBank/DDBJ databases">
        <title>Genomic Encyclopedia of Type Strains, Phase IV (KMG-IV): sequencing the most valuable type-strain genomes for metagenomic binning, comparative biology and taxonomic classification.</title>
        <authorList>
            <person name="Goeker M."/>
        </authorList>
    </citation>
    <scope>NUCLEOTIDE SEQUENCE [LARGE SCALE GENOMIC DNA]</scope>
    <source>
        <strain evidence="2 3">DSM 103371</strain>
    </source>
</reference>
<organism evidence="2 3">
    <name type="scientific">Silicimonas algicola</name>
    <dbReference type="NCBI Taxonomy" id="1826607"/>
    <lineage>
        <taxon>Bacteria</taxon>
        <taxon>Pseudomonadati</taxon>
        <taxon>Pseudomonadota</taxon>
        <taxon>Alphaproteobacteria</taxon>
        <taxon>Rhodobacterales</taxon>
        <taxon>Paracoccaceae</taxon>
    </lineage>
</organism>
<proteinExistence type="predicted"/>